<reference evidence="3 4" key="1">
    <citation type="submission" date="2019-02" db="EMBL/GenBank/DDBJ databases">
        <title>Deep-cultivation of Planctomycetes and their phenomic and genomic characterization uncovers novel biology.</title>
        <authorList>
            <person name="Wiegand S."/>
            <person name="Jogler M."/>
            <person name="Boedeker C."/>
            <person name="Pinto D."/>
            <person name="Vollmers J."/>
            <person name="Rivas-Marin E."/>
            <person name="Kohn T."/>
            <person name="Peeters S.H."/>
            <person name="Heuer A."/>
            <person name="Rast P."/>
            <person name="Oberbeckmann S."/>
            <person name="Bunk B."/>
            <person name="Jeske O."/>
            <person name="Meyerdierks A."/>
            <person name="Storesund J.E."/>
            <person name="Kallscheuer N."/>
            <person name="Luecker S."/>
            <person name="Lage O.M."/>
            <person name="Pohl T."/>
            <person name="Merkel B.J."/>
            <person name="Hornburger P."/>
            <person name="Mueller R.-W."/>
            <person name="Bruemmer F."/>
            <person name="Labrenz M."/>
            <person name="Spormann A.M."/>
            <person name="Op den Camp H."/>
            <person name="Overmann J."/>
            <person name="Amann R."/>
            <person name="Jetten M.S.M."/>
            <person name="Mascher T."/>
            <person name="Medema M.H."/>
            <person name="Devos D.P."/>
            <person name="Kaster A.-K."/>
            <person name="Ovreas L."/>
            <person name="Rohde M."/>
            <person name="Galperin M.Y."/>
            <person name="Jogler C."/>
        </authorList>
    </citation>
    <scope>NUCLEOTIDE SEQUENCE [LARGE SCALE GENOMIC DNA]</scope>
    <source>
        <strain evidence="3 4">ETA_A1</strain>
    </source>
</reference>
<accession>A0A517XRR0</accession>
<proteinExistence type="predicted"/>
<evidence type="ECO:0000313" key="3">
    <source>
        <dbReference type="EMBL" id="QDU20189.1"/>
    </source>
</evidence>
<dbReference type="PANTHER" id="PTHR44103">
    <property type="entry name" value="PROPROTEIN CONVERTASE P"/>
    <property type="match status" value="1"/>
</dbReference>
<dbReference type="AlphaFoldDB" id="A0A517XRR0"/>
<dbReference type="Gene3D" id="2.130.10.130">
    <property type="entry name" value="Integrin alpha, N-terminal"/>
    <property type="match status" value="2"/>
</dbReference>
<dbReference type="KEGG" id="uli:ETAA1_21340"/>
<gene>
    <name evidence="3" type="ORF">ETAA1_21340</name>
</gene>
<dbReference type="RefSeq" id="WP_145237323.1">
    <property type="nucleotide sequence ID" value="NZ_CP036273.1"/>
</dbReference>
<organism evidence="3 4">
    <name type="scientific">Urbifossiella limnaea</name>
    <dbReference type="NCBI Taxonomy" id="2528023"/>
    <lineage>
        <taxon>Bacteria</taxon>
        <taxon>Pseudomonadati</taxon>
        <taxon>Planctomycetota</taxon>
        <taxon>Planctomycetia</taxon>
        <taxon>Gemmatales</taxon>
        <taxon>Gemmataceae</taxon>
        <taxon>Urbifossiella</taxon>
    </lineage>
</organism>
<dbReference type="Gene3D" id="2.60.120.260">
    <property type="entry name" value="Galactose-binding domain-like"/>
    <property type="match status" value="1"/>
</dbReference>
<evidence type="ECO:0000313" key="4">
    <source>
        <dbReference type="Proteomes" id="UP000319576"/>
    </source>
</evidence>
<dbReference type="Pfam" id="PF13517">
    <property type="entry name" value="FG-GAP_3"/>
    <property type="match status" value="2"/>
</dbReference>
<keyword evidence="4" id="KW-1185">Reference proteome</keyword>
<sequence length="813" mass="86300" precursor="true">MHLPRRLLVPVAALVAVALTPRVAPAYAEAVMSFGSVVNQSTNVVLMTVTRVDKTQNLIIYEKVADLKGKHPQQTIKHNIGRGGLRPGEWQEIMNWAEVGKQAVFFHNGGASETYIGVTWYQAYPQGEWWGMSHGEPYLLRSYAGRIDRLQGIMADMMAGKEVVVPCMVDGDKEAIHKKTARVQRLKASLKLNDYNPKRDFVGWGGEDIRALNGMPGFSKYAGLTKLDAEAQAVSVVDFDNDGKQDVLLLAAGKVGLYQNGGDSYAETPLPGLTGGARSAVWADHNGDGIPDLLLATADGPRLYTNLGKGQFRDDSSRLPKESGYDLTAAAWGDFDGDGKADILLGNGYHGLRLYRNTRPEVAKAPPPPKLGDWHVIGMFRAANPADNVKTAFPVETEAFAAGKTYKGKRDMPVTWAKKQLKDGEAHQFAELGANQATYLFREVEAAAAAEVAVSITSPGTLTVWVNGEKAYHAEQAKADPHAVSLKLRPGKNVLLVKVCVAEQVAGITFALGSGASGPPGPWFADVSSAWGLSETEHRGDTLTVADFDGDGRPDVLYGAGTGMLFRNTGGKLERKADSGVSYRPGRIGPALADFDGDGHPDLFIPQADGRCKLYRNAGTGTFAEVTAQAGDLAKGIPGAVTAAWGDFDNDGHPDLLVGCLRGVNRYFKNNGNGTFTDRSVEVGLTTRVFNTQAAAFADLNGDGQLDLILANEGLESAILFGARQDAMPRTPVVVALNGSPGLSGGRVVVKDMNGKAVATSCVCGGDGRGGNALAPRFALAPGSYRVEVTAPGGRTAGAALDVQTSPITVRVQ</sequence>
<dbReference type="InterPro" id="IPR013517">
    <property type="entry name" value="FG-GAP"/>
</dbReference>
<feature type="signal peptide" evidence="2">
    <location>
        <begin position="1"/>
        <end position="28"/>
    </location>
</feature>
<keyword evidence="1 2" id="KW-0732">Signal</keyword>
<evidence type="ECO:0000256" key="1">
    <source>
        <dbReference type="ARBA" id="ARBA00022729"/>
    </source>
</evidence>
<dbReference type="Pfam" id="PF01839">
    <property type="entry name" value="FG-GAP"/>
    <property type="match status" value="1"/>
</dbReference>
<dbReference type="PANTHER" id="PTHR44103:SF1">
    <property type="entry name" value="PROPROTEIN CONVERTASE P"/>
    <property type="match status" value="1"/>
</dbReference>
<dbReference type="Proteomes" id="UP000319576">
    <property type="component" value="Chromosome"/>
</dbReference>
<protein>
    <submittedName>
        <fullName evidence="3">FG-GAP repeat protein</fullName>
    </submittedName>
</protein>
<dbReference type="EMBL" id="CP036273">
    <property type="protein sequence ID" value="QDU20189.1"/>
    <property type="molecule type" value="Genomic_DNA"/>
</dbReference>
<feature type="chain" id="PRO_5022061108" evidence="2">
    <location>
        <begin position="29"/>
        <end position="813"/>
    </location>
</feature>
<dbReference type="InterPro" id="IPR028994">
    <property type="entry name" value="Integrin_alpha_N"/>
</dbReference>
<dbReference type="OrthoDB" id="226690at2"/>
<evidence type="ECO:0000256" key="2">
    <source>
        <dbReference type="SAM" id="SignalP"/>
    </source>
</evidence>
<name>A0A517XRR0_9BACT</name>
<dbReference type="SUPFAM" id="SSF69318">
    <property type="entry name" value="Integrin alpha N-terminal domain"/>
    <property type="match status" value="2"/>
</dbReference>